<evidence type="ECO:0000313" key="4">
    <source>
        <dbReference type="EMBL" id="EAR29051.1"/>
    </source>
</evidence>
<organism evidence="4 5">
    <name type="scientific">Pseudoalteromonas tunicata D2</name>
    <dbReference type="NCBI Taxonomy" id="87626"/>
    <lineage>
        <taxon>Bacteria</taxon>
        <taxon>Pseudomonadati</taxon>
        <taxon>Pseudomonadota</taxon>
        <taxon>Gammaproteobacteria</taxon>
        <taxon>Alteromonadales</taxon>
        <taxon>Pseudoalteromonadaceae</taxon>
        <taxon>Pseudoalteromonas</taxon>
    </lineage>
</organism>
<protein>
    <recommendedName>
        <fullName evidence="3">DNA gyrase inhibitor YacG</fullName>
    </recommendedName>
</protein>
<dbReference type="Pfam" id="PF03884">
    <property type="entry name" value="YacG"/>
    <property type="match status" value="1"/>
</dbReference>
<dbReference type="AlphaFoldDB" id="A4C8Y6"/>
<dbReference type="GO" id="GO:0006355">
    <property type="term" value="P:regulation of DNA-templated transcription"/>
    <property type="evidence" value="ECO:0007669"/>
    <property type="project" value="InterPro"/>
</dbReference>
<name>A4C8Y6_9GAMM</name>
<dbReference type="GO" id="GO:0008657">
    <property type="term" value="F:DNA topoisomerase type II (double strand cut, ATP-hydrolyzing) inhibitor activity"/>
    <property type="evidence" value="ECO:0007669"/>
    <property type="project" value="UniProtKB-UniRule"/>
</dbReference>
<dbReference type="STRING" id="87626.PTD2_08404"/>
<dbReference type="InterPro" id="IPR013088">
    <property type="entry name" value="Znf_NHR/GATA"/>
</dbReference>
<proteinExistence type="inferred from homology"/>
<comment type="similarity">
    <text evidence="3">Belongs to the DNA gyrase inhibitor YacG family.</text>
</comment>
<dbReference type="Gene3D" id="3.30.50.10">
    <property type="entry name" value="Erythroid Transcription Factor GATA-1, subunit A"/>
    <property type="match status" value="1"/>
</dbReference>
<keyword evidence="1 3" id="KW-0479">Metal-binding</keyword>
<dbReference type="HAMAP" id="MF_00649">
    <property type="entry name" value="DNA_gyrase_inhibitor_YacG"/>
    <property type="match status" value="1"/>
</dbReference>
<comment type="subunit">
    <text evidence="3">Interacts with GyrB.</text>
</comment>
<dbReference type="PANTHER" id="PTHR36150:SF1">
    <property type="entry name" value="DNA GYRASE INHIBITOR YACG"/>
    <property type="match status" value="1"/>
</dbReference>
<dbReference type="Proteomes" id="UP000006201">
    <property type="component" value="Unassembled WGS sequence"/>
</dbReference>
<sequence>MSTVVNCPNCKKQVIWGPDAPYRPFCSKQCQLIDLGEWAAENHKIATQSGNDQKVTPDMIEDIEAMLAQAESEAGFFKE</sequence>
<feature type="binding site" evidence="3">
    <location>
        <position position="30"/>
    </location>
    <ligand>
        <name>Zn(2+)</name>
        <dbReference type="ChEBI" id="CHEBI:29105"/>
    </ligand>
</feature>
<evidence type="ECO:0000256" key="1">
    <source>
        <dbReference type="ARBA" id="ARBA00022723"/>
    </source>
</evidence>
<dbReference type="eggNOG" id="COG3024">
    <property type="taxonomic scope" value="Bacteria"/>
</dbReference>
<comment type="function">
    <text evidence="3">Inhibits all the catalytic activities of DNA gyrase by preventing its interaction with DNA. Acts by binding directly to the C-terminal domain of GyrB, which probably disrupts DNA binding by the gyrase.</text>
</comment>
<dbReference type="PANTHER" id="PTHR36150">
    <property type="entry name" value="DNA GYRASE INHIBITOR YACG"/>
    <property type="match status" value="1"/>
</dbReference>
<comment type="cofactor">
    <cofactor evidence="3">
        <name>Zn(2+)</name>
        <dbReference type="ChEBI" id="CHEBI:29105"/>
    </cofactor>
    <text evidence="3">Binds 1 zinc ion.</text>
</comment>
<dbReference type="NCBIfam" id="NF001638">
    <property type="entry name" value="PRK00418.1"/>
    <property type="match status" value="1"/>
</dbReference>
<feature type="binding site" evidence="3">
    <location>
        <position position="26"/>
    </location>
    <ligand>
        <name>Zn(2+)</name>
        <dbReference type="ChEBI" id="CHEBI:29105"/>
    </ligand>
</feature>
<keyword evidence="5" id="KW-1185">Reference proteome</keyword>
<feature type="binding site" evidence="3">
    <location>
        <position position="10"/>
    </location>
    <ligand>
        <name>Zn(2+)</name>
        <dbReference type="ChEBI" id="CHEBI:29105"/>
    </ligand>
</feature>
<evidence type="ECO:0000256" key="3">
    <source>
        <dbReference type="HAMAP-Rule" id="MF_00649"/>
    </source>
</evidence>
<dbReference type="SUPFAM" id="SSF57716">
    <property type="entry name" value="Glucocorticoid receptor-like (DNA-binding domain)"/>
    <property type="match status" value="1"/>
</dbReference>
<keyword evidence="2 3" id="KW-0862">Zinc</keyword>
<dbReference type="GO" id="GO:0008270">
    <property type="term" value="F:zinc ion binding"/>
    <property type="evidence" value="ECO:0007669"/>
    <property type="project" value="UniProtKB-UniRule"/>
</dbReference>
<comment type="caution">
    <text evidence="4">The sequence shown here is derived from an EMBL/GenBank/DDBJ whole genome shotgun (WGS) entry which is preliminary data.</text>
</comment>
<dbReference type="HOGENOM" id="CLU_178280_1_2_6"/>
<evidence type="ECO:0000256" key="2">
    <source>
        <dbReference type="ARBA" id="ARBA00022833"/>
    </source>
</evidence>
<dbReference type="EMBL" id="AAOH01000003">
    <property type="protein sequence ID" value="EAR29051.1"/>
    <property type="molecule type" value="Genomic_DNA"/>
</dbReference>
<accession>A4C8Y6</accession>
<reference evidence="4 5" key="1">
    <citation type="submission" date="2006-02" db="EMBL/GenBank/DDBJ databases">
        <authorList>
            <person name="Moran M.A."/>
            <person name="Kjelleberg S."/>
            <person name="Egan S."/>
            <person name="Saunders N."/>
            <person name="Thomas T."/>
            <person name="Ferriera S."/>
            <person name="Johnson J."/>
            <person name="Kravitz S."/>
            <person name="Halpern A."/>
            <person name="Remington K."/>
            <person name="Beeson K."/>
            <person name="Tran B."/>
            <person name="Rogers Y.-H."/>
            <person name="Friedman R."/>
            <person name="Venter J.C."/>
        </authorList>
    </citation>
    <scope>NUCLEOTIDE SEQUENCE [LARGE SCALE GENOMIC DNA]</scope>
    <source>
        <strain evidence="4 5">D2</strain>
    </source>
</reference>
<feature type="binding site" evidence="3">
    <location>
        <position position="7"/>
    </location>
    <ligand>
        <name>Zn(2+)</name>
        <dbReference type="ChEBI" id="CHEBI:29105"/>
    </ligand>
</feature>
<evidence type="ECO:0000313" key="5">
    <source>
        <dbReference type="Proteomes" id="UP000006201"/>
    </source>
</evidence>
<dbReference type="OrthoDB" id="9809663at2"/>
<dbReference type="InterPro" id="IPR005584">
    <property type="entry name" value="DNA_gyrase_inhibitor_YacG"/>
</dbReference>
<dbReference type="RefSeq" id="WP_009838312.1">
    <property type="nucleotide sequence ID" value="NZ_AAOH01000003.1"/>
</dbReference>
<gene>
    <name evidence="3" type="primary">yacG</name>
    <name evidence="4" type="ORF">PTD2_08404</name>
</gene>